<dbReference type="InterPro" id="IPR050104">
    <property type="entry name" value="FMN-dep_NADH:Q_OxRdtase_AzoR1"/>
</dbReference>
<keyword evidence="9" id="KW-1185">Reference proteome</keyword>
<organism evidence="8 9">
    <name type="scientific">Cohnella terricola</name>
    <dbReference type="NCBI Taxonomy" id="1289167"/>
    <lineage>
        <taxon>Bacteria</taxon>
        <taxon>Bacillati</taxon>
        <taxon>Bacillota</taxon>
        <taxon>Bacilli</taxon>
        <taxon>Bacillales</taxon>
        <taxon>Paenibacillaceae</taxon>
        <taxon>Cohnella</taxon>
    </lineage>
</organism>
<dbReference type="InterPro" id="IPR003680">
    <property type="entry name" value="Flavodoxin_fold"/>
</dbReference>
<keyword evidence="2 6" id="KW-0288">FMN</keyword>
<keyword evidence="3 6" id="KW-0560">Oxidoreductase</keyword>
<comment type="similarity">
    <text evidence="6">Belongs to the azoreductase type 1 family.</text>
</comment>
<evidence type="ECO:0000313" key="9">
    <source>
        <dbReference type="Proteomes" id="UP000316330"/>
    </source>
</evidence>
<protein>
    <recommendedName>
        <fullName evidence="6">FMN dependent NADH:quinone oxidoreductase</fullName>
        <ecNumber evidence="6">1.6.5.-</ecNumber>
    </recommendedName>
    <alternativeName>
        <fullName evidence="6">Azo-dye reductase</fullName>
    </alternativeName>
    <alternativeName>
        <fullName evidence="6">FMN-dependent NADH-azo compound oxidoreductase</fullName>
    </alternativeName>
    <alternativeName>
        <fullName evidence="6">FMN-dependent NADH-azoreductase</fullName>
        <ecNumber evidence="6">1.7.1.17</ecNumber>
    </alternativeName>
</protein>
<comment type="catalytic activity">
    <reaction evidence="6">
        <text>2 a quinone + NADH + H(+) = 2 a 1,4-benzosemiquinone + NAD(+)</text>
        <dbReference type="Rhea" id="RHEA:65952"/>
        <dbReference type="ChEBI" id="CHEBI:15378"/>
        <dbReference type="ChEBI" id="CHEBI:57540"/>
        <dbReference type="ChEBI" id="CHEBI:57945"/>
        <dbReference type="ChEBI" id="CHEBI:132124"/>
        <dbReference type="ChEBI" id="CHEBI:134225"/>
    </reaction>
</comment>
<evidence type="ECO:0000256" key="2">
    <source>
        <dbReference type="ARBA" id="ARBA00022643"/>
    </source>
</evidence>
<dbReference type="AlphaFoldDB" id="A0A559JWA9"/>
<evidence type="ECO:0000256" key="4">
    <source>
        <dbReference type="ARBA" id="ARBA00023027"/>
    </source>
</evidence>
<dbReference type="EMBL" id="VNJJ01000001">
    <property type="protein sequence ID" value="TVY04169.1"/>
    <property type="molecule type" value="Genomic_DNA"/>
</dbReference>
<comment type="cofactor">
    <cofactor evidence="6">
        <name>FMN</name>
        <dbReference type="ChEBI" id="CHEBI:58210"/>
    </cofactor>
    <text evidence="6">Binds 1 FMN per subunit.</text>
</comment>
<name>A0A559JWA9_9BACL</name>
<dbReference type="GO" id="GO:0009055">
    <property type="term" value="F:electron transfer activity"/>
    <property type="evidence" value="ECO:0007669"/>
    <property type="project" value="UniProtKB-UniRule"/>
</dbReference>
<dbReference type="Gene3D" id="3.40.50.360">
    <property type="match status" value="1"/>
</dbReference>
<comment type="function">
    <text evidence="6">Quinone reductase that provides resistance to thiol-specific stress caused by electrophilic quinones.</text>
</comment>
<comment type="caution">
    <text evidence="6">Lacks conserved residue(s) required for the propagation of feature annotation.</text>
</comment>
<comment type="catalytic activity">
    <reaction evidence="5">
        <text>N,N-dimethyl-1,4-phenylenediamine + anthranilate + 2 NAD(+) = 2-(4-dimethylaminophenyl)diazenylbenzoate + 2 NADH + 2 H(+)</text>
        <dbReference type="Rhea" id="RHEA:55872"/>
        <dbReference type="ChEBI" id="CHEBI:15378"/>
        <dbReference type="ChEBI" id="CHEBI:15783"/>
        <dbReference type="ChEBI" id="CHEBI:16567"/>
        <dbReference type="ChEBI" id="CHEBI:57540"/>
        <dbReference type="ChEBI" id="CHEBI:57945"/>
        <dbReference type="ChEBI" id="CHEBI:71579"/>
        <dbReference type="EC" id="1.7.1.17"/>
    </reaction>
    <physiologicalReaction direction="right-to-left" evidence="5">
        <dbReference type="Rhea" id="RHEA:55874"/>
    </physiologicalReaction>
</comment>
<dbReference type="InterPro" id="IPR023048">
    <property type="entry name" value="NADH:quinone_OxRdtase_FMN_depd"/>
</dbReference>
<dbReference type="InterPro" id="IPR029039">
    <property type="entry name" value="Flavoprotein-like_sf"/>
</dbReference>
<dbReference type="OrthoDB" id="9805013at2"/>
<comment type="function">
    <text evidence="6">Also exhibits azoreductase activity. Catalyzes the reductive cleavage of the azo bond in aromatic azo compounds to the corresponding amines.</text>
</comment>
<dbReference type="GO" id="GO:0010181">
    <property type="term" value="F:FMN binding"/>
    <property type="evidence" value="ECO:0007669"/>
    <property type="project" value="UniProtKB-UniRule"/>
</dbReference>
<evidence type="ECO:0000256" key="1">
    <source>
        <dbReference type="ARBA" id="ARBA00022630"/>
    </source>
</evidence>
<evidence type="ECO:0000256" key="3">
    <source>
        <dbReference type="ARBA" id="ARBA00023002"/>
    </source>
</evidence>
<keyword evidence="1 6" id="KW-0285">Flavoprotein</keyword>
<reference evidence="8 9" key="1">
    <citation type="submission" date="2019-07" db="EMBL/GenBank/DDBJ databases">
        <authorList>
            <person name="Kim J."/>
        </authorList>
    </citation>
    <scope>NUCLEOTIDE SEQUENCE [LARGE SCALE GENOMIC DNA]</scope>
    <source>
        <strain evidence="8 9">G13</strain>
    </source>
</reference>
<comment type="subunit">
    <text evidence="6">Homodimer.</text>
</comment>
<feature type="binding site" evidence="6">
    <location>
        <begin position="23"/>
        <end position="25"/>
    </location>
    <ligand>
        <name>FMN</name>
        <dbReference type="ChEBI" id="CHEBI:58210"/>
    </ligand>
</feature>
<proteinExistence type="inferred from homology"/>
<keyword evidence="4 6" id="KW-0520">NAD</keyword>
<dbReference type="PANTHER" id="PTHR43741">
    <property type="entry name" value="FMN-DEPENDENT NADH-AZOREDUCTASE 1"/>
    <property type="match status" value="1"/>
</dbReference>
<dbReference type="Proteomes" id="UP000316330">
    <property type="component" value="Unassembled WGS sequence"/>
</dbReference>
<evidence type="ECO:0000256" key="5">
    <source>
        <dbReference type="ARBA" id="ARBA00048542"/>
    </source>
</evidence>
<evidence type="ECO:0000313" key="8">
    <source>
        <dbReference type="EMBL" id="TVY04169.1"/>
    </source>
</evidence>
<sequence>MIEVNWMKSILYITANPKREELSNSLTVGRRLVNAYRSLNPDAAITEIDVYRQPIPLVNEHFLAARPKIAAGEVPDQLPPEEKEITERFYARTLQFMEADTYIFAFPLWNFGVPPLLKAYVDTIKVARKTFRYTPAGPEGLLKNKTAVLIQSSGDVYTTGPLREYEHGSRYLKSVLSFIGVERIETILMEGMDKSGGDATEKRNQAIERAVELAKTL</sequence>
<accession>A0A559JWA9</accession>
<dbReference type="EC" id="1.6.5.-" evidence="6"/>
<comment type="caution">
    <text evidence="8">The sequence shown here is derived from an EMBL/GenBank/DDBJ whole genome shotgun (WGS) entry which is preliminary data.</text>
</comment>
<evidence type="ECO:0000259" key="7">
    <source>
        <dbReference type="Pfam" id="PF02525"/>
    </source>
</evidence>
<dbReference type="Pfam" id="PF02525">
    <property type="entry name" value="Flavodoxin_2"/>
    <property type="match status" value="1"/>
</dbReference>
<dbReference type="GO" id="GO:0016652">
    <property type="term" value="F:oxidoreductase activity, acting on NAD(P)H as acceptor"/>
    <property type="evidence" value="ECO:0007669"/>
    <property type="project" value="UniProtKB-UniRule"/>
</dbReference>
<dbReference type="GO" id="GO:0016655">
    <property type="term" value="F:oxidoreductase activity, acting on NAD(P)H, quinone or similar compound as acceptor"/>
    <property type="evidence" value="ECO:0007669"/>
    <property type="project" value="InterPro"/>
</dbReference>
<gene>
    <name evidence="6" type="primary">azoR</name>
    <name evidence="8" type="ORF">FPZ45_00780</name>
</gene>
<feature type="domain" description="Flavodoxin-like fold" evidence="7">
    <location>
        <begin position="9"/>
        <end position="212"/>
    </location>
</feature>
<dbReference type="EC" id="1.7.1.17" evidence="6"/>
<dbReference type="SUPFAM" id="SSF52218">
    <property type="entry name" value="Flavoproteins"/>
    <property type="match status" value="1"/>
</dbReference>
<evidence type="ECO:0000256" key="6">
    <source>
        <dbReference type="HAMAP-Rule" id="MF_01216"/>
    </source>
</evidence>
<dbReference type="HAMAP" id="MF_01216">
    <property type="entry name" value="Azoreductase_type1"/>
    <property type="match status" value="1"/>
</dbReference>
<dbReference type="PANTHER" id="PTHR43741:SF7">
    <property type="entry name" value="FMN-DEPENDENT NADH:QUINONE OXIDOREDUCTASE"/>
    <property type="match status" value="1"/>
</dbReference>